<dbReference type="AlphaFoldDB" id="A0A0N8EPM6"/>
<sequence length="74" mass="8288">MNNLQFSHVSTIKTTCHQDGTGNHKMITLAPGHTQRENLQNKSELLLSIRLDNGLCPNSMSTTTLFLDLHPKPF</sequence>
<dbReference type="EMBL" id="GDIQ01006260">
    <property type="protein sequence ID" value="JAN88477.1"/>
    <property type="molecule type" value="Transcribed_RNA"/>
</dbReference>
<organism evidence="1">
    <name type="scientific">Daphnia magna</name>
    <dbReference type="NCBI Taxonomy" id="35525"/>
    <lineage>
        <taxon>Eukaryota</taxon>
        <taxon>Metazoa</taxon>
        <taxon>Ecdysozoa</taxon>
        <taxon>Arthropoda</taxon>
        <taxon>Crustacea</taxon>
        <taxon>Branchiopoda</taxon>
        <taxon>Diplostraca</taxon>
        <taxon>Cladocera</taxon>
        <taxon>Anomopoda</taxon>
        <taxon>Daphniidae</taxon>
        <taxon>Daphnia</taxon>
    </lineage>
</organism>
<accession>A0A0N8EPM6</accession>
<protein>
    <submittedName>
        <fullName evidence="1">Uncharacterized protein</fullName>
    </submittedName>
</protein>
<evidence type="ECO:0000313" key="1">
    <source>
        <dbReference type="EMBL" id="JAN88477.1"/>
    </source>
</evidence>
<name>A0A0N8EPM6_9CRUS</name>
<proteinExistence type="predicted"/>
<reference evidence="1" key="1">
    <citation type="submission" date="2015-10" db="EMBL/GenBank/DDBJ databases">
        <title>EvidentialGene: Evidence-directed Construction of Complete mRNA Transcriptomes without Genomes.</title>
        <authorList>
            <person name="Gilbert D.G."/>
        </authorList>
    </citation>
    <scope>NUCLEOTIDE SEQUENCE</scope>
</reference>